<sequence>MSLPESRDRYTAISYCAGDPQKTRELRIDGKSFNAFANLAHAIEETYRHCRGTSGNEEPMIWADQICINQSDLLERSHQVSFMQKVYENACAVTVCLSTDEMRGGSAIPWMKEAYAKIPQSRLSHQQVGLPERDCPFKSWYLSLLADEGLEHIWKDVLQVFEQPWWTRVCQEYLAARDTTFIYGGHSVCEVVFMDVAFGLLDSRNNIFSFMQERDKLPDRFTTTAMYQWLCQIYDSLQFFRRYKVRPALLLDFKIRYLKDPLRHGQLPGLLCYSSARKASDRRDYVYAFLSLANKDYGIKVVYSPRTTYEYVCIETARKIIEQDGLDVLYLKGFSYNKSLPSWVPDWSSTHKNGVIHHLLYTDAPRWRGDTTNTVFVEDGRILEISGLIVDTLEHLSHERAKQYGYECSLNRRRYKVETSNEAQVGDQVWLLYGAKGPFVLRPTGSSFKLIDNASVQDEVGGSGIWTQHYTALKQQTPRRIRII</sequence>
<protein>
    <recommendedName>
        <fullName evidence="1">Heterokaryon incompatibility domain-containing protein</fullName>
    </recommendedName>
</protein>
<gene>
    <name evidence="2" type="ORF">EK21DRAFT_114062</name>
</gene>
<accession>A0A9P4H665</accession>
<feature type="domain" description="Heterokaryon incompatibility" evidence="1">
    <location>
        <begin position="10"/>
        <end position="169"/>
    </location>
</feature>
<dbReference type="EMBL" id="ML978215">
    <property type="protein sequence ID" value="KAF2028294.1"/>
    <property type="molecule type" value="Genomic_DNA"/>
</dbReference>
<evidence type="ECO:0000313" key="2">
    <source>
        <dbReference type="EMBL" id="KAF2028294.1"/>
    </source>
</evidence>
<dbReference type="OrthoDB" id="3477286at2759"/>
<dbReference type="InterPro" id="IPR052895">
    <property type="entry name" value="HetReg/Transcr_Mod"/>
</dbReference>
<dbReference type="InterPro" id="IPR010730">
    <property type="entry name" value="HET"/>
</dbReference>
<evidence type="ECO:0000259" key="1">
    <source>
        <dbReference type="Pfam" id="PF06985"/>
    </source>
</evidence>
<dbReference type="AlphaFoldDB" id="A0A9P4H665"/>
<reference evidence="2" key="1">
    <citation type="journal article" date="2020" name="Stud. Mycol.">
        <title>101 Dothideomycetes genomes: a test case for predicting lifestyles and emergence of pathogens.</title>
        <authorList>
            <person name="Haridas S."/>
            <person name="Albert R."/>
            <person name="Binder M."/>
            <person name="Bloem J."/>
            <person name="Labutti K."/>
            <person name="Salamov A."/>
            <person name="Andreopoulos B."/>
            <person name="Baker S."/>
            <person name="Barry K."/>
            <person name="Bills G."/>
            <person name="Bluhm B."/>
            <person name="Cannon C."/>
            <person name="Castanera R."/>
            <person name="Culley D."/>
            <person name="Daum C."/>
            <person name="Ezra D."/>
            <person name="Gonzalez J."/>
            <person name="Henrissat B."/>
            <person name="Kuo A."/>
            <person name="Liang C."/>
            <person name="Lipzen A."/>
            <person name="Lutzoni F."/>
            <person name="Magnuson J."/>
            <person name="Mondo S."/>
            <person name="Nolan M."/>
            <person name="Ohm R."/>
            <person name="Pangilinan J."/>
            <person name="Park H.-J."/>
            <person name="Ramirez L."/>
            <person name="Alfaro M."/>
            <person name="Sun H."/>
            <person name="Tritt A."/>
            <person name="Yoshinaga Y."/>
            <person name="Zwiers L.-H."/>
            <person name="Turgeon B."/>
            <person name="Goodwin S."/>
            <person name="Spatafora J."/>
            <person name="Crous P."/>
            <person name="Grigoriev I."/>
        </authorList>
    </citation>
    <scope>NUCLEOTIDE SEQUENCE</scope>
    <source>
        <strain evidence="2">CBS 110217</strain>
    </source>
</reference>
<dbReference type="PANTHER" id="PTHR24148">
    <property type="entry name" value="ANKYRIN REPEAT DOMAIN-CONTAINING PROTEIN 39 HOMOLOG-RELATED"/>
    <property type="match status" value="1"/>
</dbReference>
<dbReference type="Pfam" id="PF06985">
    <property type="entry name" value="HET"/>
    <property type="match status" value="1"/>
</dbReference>
<evidence type="ECO:0000313" key="3">
    <source>
        <dbReference type="Proteomes" id="UP000799777"/>
    </source>
</evidence>
<name>A0A9P4H665_9PLEO</name>
<keyword evidence="3" id="KW-1185">Reference proteome</keyword>
<organism evidence="2 3">
    <name type="scientific">Setomelanomma holmii</name>
    <dbReference type="NCBI Taxonomy" id="210430"/>
    <lineage>
        <taxon>Eukaryota</taxon>
        <taxon>Fungi</taxon>
        <taxon>Dikarya</taxon>
        <taxon>Ascomycota</taxon>
        <taxon>Pezizomycotina</taxon>
        <taxon>Dothideomycetes</taxon>
        <taxon>Pleosporomycetidae</taxon>
        <taxon>Pleosporales</taxon>
        <taxon>Pleosporineae</taxon>
        <taxon>Phaeosphaeriaceae</taxon>
        <taxon>Setomelanomma</taxon>
    </lineage>
</organism>
<dbReference type="Proteomes" id="UP000799777">
    <property type="component" value="Unassembled WGS sequence"/>
</dbReference>
<dbReference type="PANTHER" id="PTHR24148:SF73">
    <property type="entry name" value="HET DOMAIN PROTEIN (AFU_ORTHOLOGUE AFUA_8G01020)"/>
    <property type="match status" value="1"/>
</dbReference>
<comment type="caution">
    <text evidence="2">The sequence shown here is derived from an EMBL/GenBank/DDBJ whole genome shotgun (WGS) entry which is preliminary data.</text>
</comment>
<proteinExistence type="predicted"/>